<reference evidence="2" key="2">
    <citation type="submission" date="2021-10" db="EMBL/GenBank/DDBJ databases">
        <title>Phylogenomics reveals ancestral predisposition of the termite-cultivated fungus Termitomyces towards a domesticated lifestyle.</title>
        <authorList>
            <person name="Auxier B."/>
            <person name="Grum-Grzhimaylo A."/>
            <person name="Cardenas M.E."/>
            <person name="Lodge J.D."/>
            <person name="Laessoe T."/>
            <person name="Pedersen O."/>
            <person name="Smith M.E."/>
            <person name="Kuyper T.W."/>
            <person name="Franco-Molano E.A."/>
            <person name="Baroni T.J."/>
            <person name="Aanen D.K."/>
        </authorList>
    </citation>
    <scope>NUCLEOTIDE SEQUENCE</scope>
    <source>
        <strain evidence="2">AP01</strain>
        <tissue evidence="2">Mycelium</tissue>
    </source>
</reference>
<feature type="compositionally biased region" description="Polar residues" evidence="1">
    <location>
        <begin position="213"/>
        <end position="231"/>
    </location>
</feature>
<evidence type="ECO:0000313" key="3">
    <source>
        <dbReference type="Proteomes" id="UP000775547"/>
    </source>
</evidence>
<feature type="compositionally biased region" description="Low complexity" evidence="1">
    <location>
        <begin position="366"/>
        <end position="381"/>
    </location>
</feature>
<dbReference type="PANTHER" id="PTHR10378">
    <property type="entry name" value="LIM DOMAIN-BINDING PROTEIN"/>
    <property type="match status" value="1"/>
</dbReference>
<organism evidence="2 3">
    <name type="scientific">Asterophora parasitica</name>
    <dbReference type="NCBI Taxonomy" id="117018"/>
    <lineage>
        <taxon>Eukaryota</taxon>
        <taxon>Fungi</taxon>
        <taxon>Dikarya</taxon>
        <taxon>Basidiomycota</taxon>
        <taxon>Agaricomycotina</taxon>
        <taxon>Agaricomycetes</taxon>
        <taxon>Agaricomycetidae</taxon>
        <taxon>Agaricales</taxon>
        <taxon>Tricholomatineae</taxon>
        <taxon>Lyophyllaceae</taxon>
        <taxon>Asterophora</taxon>
    </lineage>
</organism>
<feature type="compositionally biased region" description="Low complexity" evidence="1">
    <location>
        <begin position="248"/>
        <end position="262"/>
    </location>
</feature>
<feature type="compositionally biased region" description="Low complexity" evidence="1">
    <location>
        <begin position="460"/>
        <end position="470"/>
    </location>
</feature>
<dbReference type="EMBL" id="JABCKV010000105">
    <property type="protein sequence ID" value="KAG5643589.1"/>
    <property type="molecule type" value="Genomic_DNA"/>
</dbReference>
<feature type="compositionally biased region" description="Pro residues" evidence="1">
    <location>
        <begin position="434"/>
        <end position="445"/>
    </location>
</feature>
<feature type="compositionally biased region" description="Pro residues" evidence="1">
    <location>
        <begin position="981"/>
        <end position="991"/>
    </location>
</feature>
<evidence type="ECO:0000256" key="1">
    <source>
        <dbReference type="SAM" id="MobiDB-lite"/>
    </source>
</evidence>
<evidence type="ECO:0000313" key="2">
    <source>
        <dbReference type="EMBL" id="KAG5643589.1"/>
    </source>
</evidence>
<feature type="region of interest" description="Disordered" evidence="1">
    <location>
        <begin position="922"/>
        <end position="1092"/>
    </location>
</feature>
<feature type="compositionally biased region" description="Polar residues" evidence="1">
    <location>
        <begin position="538"/>
        <end position="553"/>
    </location>
</feature>
<keyword evidence="3" id="KW-1185">Reference proteome</keyword>
<comment type="caution">
    <text evidence="2">The sequence shown here is derived from an EMBL/GenBank/DDBJ whole genome shotgun (WGS) entry which is preliminary data.</text>
</comment>
<feature type="compositionally biased region" description="Polar residues" evidence="1">
    <location>
        <begin position="952"/>
        <end position="972"/>
    </location>
</feature>
<name>A0A9P7KBZ1_9AGAR</name>
<feature type="compositionally biased region" description="Low complexity" evidence="1">
    <location>
        <begin position="232"/>
        <end position="241"/>
    </location>
</feature>
<protein>
    <recommendedName>
        <fullName evidence="4">LIM-domain binding protein-domain-containing protein</fullName>
    </recommendedName>
</protein>
<feature type="compositionally biased region" description="Polar residues" evidence="1">
    <location>
        <begin position="413"/>
        <end position="428"/>
    </location>
</feature>
<feature type="compositionally biased region" description="Polar residues" evidence="1">
    <location>
        <begin position="382"/>
        <end position="393"/>
    </location>
</feature>
<evidence type="ECO:0008006" key="4">
    <source>
        <dbReference type="Google" id="ProtNLM"/>
    </source>
</evidence>
<feature type="compositionally biased region" description="Low complexity" evidence="1">
    <location>
        <begin position="318"/>
        <end position="335"/>
    </location>
</feature>
<sequence length="1092" mass="115856">MNGNVHPDMLRQGLPPTAMLSMNPPFMQQPGPAATNAMQQQLNVAINPGPMGMSMTPTQQQQRYLQMQAGAEQQQRAMQQMQMQLAQNRAAQGQPMMGPSPPGASSVPGGGVGVQPHMGMPFNPAMLPQGSVNVGVRRVASQPQISSNNMGGMVGMSPQGAMRGMPMQQGMQHQLRMSGQGQLHMQSDVPMAMNRQGGGGNPGIPMQIPGRTGSAQAQAQLMNSLSQPPSRQQHPLAPQQHQQRHPQHQQQHQNQPFQAPVQIPSQHPHPGQIPSPRPPQSHTPSQNQPGPSSTPVGRPQMNPDDPMSFMNFSGAQFPTTTQQQQQHTPRMPQTPTGGGGGGNPFPFVASSTPPNSMPDMGVGAQPMSGTPGMGGTTSRTGFQLTPAQQFEQMTTSTSASGSTPGSSSVSAVDNNNFALSTLSNTSSPHFGMMMPPPNHVPPRPPSQQLHGHGPHTPLSQQPQQPQQQQGQGQGQMAHQQHSPHPSDAHNMTPIPTPHMHPMHPPHSSHPPHPSHPTHQSHPMRPQSQPQAAIPRPPSQQTGAQPQHTPRSTHPQPSGVPPPAPPTGRMQPSMQIAPTHLSIAPRPPQGSQGPIPMPPTRPQLQGAQSGDGPQGASTGASIPMPVPRGPPVPQLQVGQGQGLIRLLQFSGVLAAENKTNKLQLAWWHDLIQEYFTPQAQLKFTLWKDNQRNEAKPFEIGVPILPRFFLVTTQSGVKSMTLSLDGARERIYGHGHSIVECVTAIWTYKYTNGYTVTLRGPLTVHVIVNQGPSSSDPSAPGARQGGANAGMALKFEDFQFDANYHDKYIALDSITGPRSMGSPKTPRVRNAGALMMNGAAATTQQQRQEQLEEDKKWEEPRVTIEMATIPGEPVNAFGIPQATMRCLELAESVSAMADLIGFSNDRQLGPLEALSKFAARIKETQSYNPPPPNFNNANPQLNTNTPPNSNSFPSMHSNPNNVPSTPAVTLYSSAPASVTNPSTNPPPPHPAPTPTGTTASPQNPLPASANNSPQKQHKTIPGPPQSGGTSSSSSAPAGSPAVSSGATNNTPALANASLKRKQGAEAASPTSANPEPPNKRATRRRKPNAAGGGG</sequence>
<dbReference type="Proteomes" id="UP000775547">
    <property type="component" value="Unassembled WGS sequence"/>
</dbReference>
<feature type="compositionally biased region" description="Pro residues" evidence="1">
    <location>
        <begin position="271"/>
        <end position="281"/>
    </location>
</feature>
<feature type="compositionally biased region" description="Low complexity" evidence="1">
    <location>
        <begin position="1024"/>
        <end position="1044"/>
    </location>
</feature>
<dbReference type="AlphaFoldDB" id="A0A9P7KBZ1"/>
<feature type="compositionally biased region" description="Polar residues" evidence="1">
    <location>
        <begin position="282"/>
        <end position="295"/>
    </location>
</feature>
<feature type="compositionally biased region" description="Low complexity" evidence="1">
    <location>
        <begin position="394"/>
        <end position="412"/>
    </location>
</feature>
<dbReference type="OrthoDB" id="774557at2759"/>
<feature type="compositionally biased region" description="Pro residues" evidence="1">
    <location>
        <begin position="494"/>
        <end position="514"/>
    </location>
</feature>
<dbReference type="Pfam" id="PF01803">
    <property type="entry name" value="LIM_bind"/>
    <property type="match status" value="1"/>
</dbReference>
<feature type="compositionally biased region" description="Low complexity" evidence="1">
    <location>
        <begin position="932"/>
        <end position="951"/>
    </location>
</feature>
<reference evidence="2" key="1">
    <citation type="submission" date="2020-07" db="EMBL/GenBank/DDBJ databases">
        <authorList>
            <person name="Nieuwenhuis M."/>
            <person name="Van De Peppel L.J.J."/>
        </authorList>
    </citation>
    <scope>NUCLEOTIDE SEQUENCE</scope>
    <source>
        <strain evidence="2">AP01</strain>
        <tissue evidence="2">Mycelium</tissue>
    </source>
</reference>
<feature type="region of interest" description="Disordered" evidence="1">
    <location>
        <begin position="191"/>
        <end position="630"/>
    </location>
</feature>
<accession>A0A9P7KBZ1</accession>
<gene>
    <name evidence="2" type="ORF">DXG03_000642</name>
</gene>
<proteinExistence type="predicted"/>
<dbReference type="InterPro" id="IPR029005">
    <property type="entry name" value="LIM-bd/SEUSS"/>
</dbReference>